<gene>
    <name evidence="1" type="ORF">DWV00_07315</name>
</gene>
<comment type="caution">
    <text evidence="1">The sequence shown here is derived from an EMBL/GenBank/DDBJ whole genome shotgun (WGS) entry which is preliminary data.</text>
</comment>
<reference evidence="1 2" key="1">
    <citation type="submission" date="2018-08" db="EMBL/GenBank/DDBJ databases">
        <title>Paraburkholderia sp. DHOM06 isolated from forest soil.</title>
        <authorList>
            <person name="Gao Z.-H."/>
            <person name="Qiu L.-H."/>
        </authorList>
    </citation>
    <scope>NUCLEOTIDE SEQUENCE [LARGE SCALE GENOMIC DNA]</scope>
    <source>
        <strain evidence="1 2">DHOM06</strain>
    </source>
</reference>
<dbReference type="AlphaFoldDB" id="A0A3D8K3L3"/>
<accession>A0A3D8K3L3</accession>
<evidence type="ECO:0000313" key="2">
    <source>
        <dbReference type="Proteomes" id="UP000256838"/>
    </source>
</evidence>
<evidence type="ECO:0000313" key="1">
    <source>
        <dbReference type="EMBL" id="RDU99465.1"/>
    </source>
</evidence>
<dbReference type="EMBL" id="QRGA01000004">
    <property type="protein sequence ID" value="RDU99465.1"/>
    <property type="molecule type" value="Genomic_DNA"/>
</dbReference>
<organism evidence="1 2">
    <name type="scientific">Trinickia dinghuensis</name>
    <dbReference type="NCBI Taxonomy" id="2291023"/>
    <lineage>
        <taxon>Bacteria</taxon>
        <taxon>Pseudomonadati</taxon>
        <taxon>Pseudomonadota</taxon>
        <taxon>Betaproteobacteria</taxon>
        <taxon>Burkholderiales</taxon>
        <taxon>Burkholderiaceae</taxon>
        <taxon>Trinickia</taxon>
    </lineage>
</organism>
<keyword evidence="2" id="KW-1185">Reference proteome</keyword>
<proteinExistence type="predicted"/>
<sequence length="75" mass="8171">MALLLRAVVKGDSMALNASSRMRPKVVTLQKSSIAEILQRTETAAENGALADTKAPERSRTKMRIRFLAAAPRGF</sequence>
<name>A0A3D8K3L3_9BURK</name>
<protein>
    <submittedName>
        <fullName evidence="1">Uncharacterized protein</fullName>
    </submittedName>
</protein>
<dbReference type="Proteomes" id="UP000256838">
    <property type="component" value="Unassembled WGS sequence"/>
</dbReference>